<reference evidence="2" key="1">
    <citation type="submission" date="2023-08" db="EMBL/GenBank/DDBJ databases">
        <authorList>
            <person name="Alioto T."/>
            <person name="Alioto T."/>
            <person name="Gomez Garrido J."/>
        </authorList>
    </citation>
    <scope>NUCLEOTIDE SEQUENCE</scope>
</reference>
<evidence type="ECO:0000313" key="2">
    <source>
        <dbReference type="EMBL" id="CAJ1075008.1"/>
    </source>
</evidence>
<proteinExistence type="predicted"/>
<accession>A0AAV1GRJ0</accession>
<dbReference type="Proteomes" id="UP001178508">
    <property type="component" value="Chromosome 16"/>
</dbReference>
<name>A0AAV1GRJ0_XYRNO</name>
<protein>
    <submittedName>
        <fullName evidence="2">LOW QUALITY PROTEIN: nuclear GTPase SLIP-GC-like</fullName>
    </submittedName>
</protein>
<gene>
    <name evidence="2" type="ORF">XNOV1_A030468</name>
</gene>
<evidence type="ECO:0000313" key="3">
    <source>
        <dbReference type="Proteomes" id="UP001178508"/>
    </source>
</evidence>
<keyword evidence="3" id="KW-1185">Reference proteome</keyword>
<organism evidence="2 3">
    <name type="scientific">Xyrichtys novacula</name>
    <name type="common">Pearly razorfish</name>
    <name type="synonym">Hemipteronotus novacula</name>
    <dbReference type="NCBI Taxonomy" id="13765"/>
    <lineage>
        <taxon>Eukaryota</taxon>
        <taxon>Metazoa</taxon>
        <taxon>Chordata</taxon>
        <taxon>Craniata</taxon>
        <taxon>Vertebrata</taxon>
        <taxon>Euteleostomi</taxon>
        <taxon>Actinopterygii</taxon>
        <taxon>Neopterygii</taxon>
        <taxon>Teleostei</taxon>
        <taxon>Neoteleostei</taxon>
        <taxon>Acanthomorphata</taxon>
        <taxon>Eupercaria</taxon>
        <taxon>Labriformes</taxon>
        <taxon>Labridae</taxon>
        <taxon>Xyrichtys</taxon>
    </lineage>
</organism>
<dbReference type="AlphaFoldDB" id="A0AAV1GRJ0"/>
<dbReference type="EMBL" id="OY660879">
    <property type="protein sequence ID" value="CAJ1075008.1"/>
    <property type="molecule type" value="Genomic_DNA"/>
</dbReference>
<feature type="region of interest" description="Disordered" evidence="1">
    <location>
        <begin position="94"/>
        <end position="116"/>
    </location>
</feature>
<sequence>MQEGYNKAKNCRGDGMLKKMRAIITEHVRDNENMFQRAGDAMMEKLWDLEREVLQTITKTMQESIQLSLKTDHQSLPDVQTKLDKMKKCVEELKKRRDEKTTSVCAEQPGPSTAQN</sequence>
<evidence type="ECO:0000256" key="1">
    <source>
        <dbReference type="SAM" id="MobiDB-lite"/>
    </source>
</evidence>
<feature type="compositionally biased region" description="Polar residues" evidence="1">
    <location>
        <begin position="102"/>
        <end position="116"/>
    </location>
</feature>